<keyword evidence="3" id="KW-1185">Reference proteome</keyword>
<dbReference type="Proteomes" id="UP000826234">
    <property type="component" value="Unassembled WGS sequence"/>
</dbReference>
<organism evidence="2 3">
    <name type="scientific">Phrynosoma platyrhinos</name>
    <name type="common">Desert horned lizard</name>
    <dbReference type="NCBI Taxonomy" id="52577"/>
    <lineage>
        <taxon>Eukaryota</taxon>
        <taxon>Metazoa</taxon>
        <taxon>Chordata</taxon>
        <taxon>Craniata</taxon>
        <taxon>Vertebrata</taxon>
        <taxon>Euteleostomi</taxon>
        <taxon>Lepidosauria</taxon>
        <taxon>Squamata</taxon>
        <taxon>Bifurcata</taxon>
        <taxon>Unidentata</taxon>
        <taxon>Episquamata</taxon>
        <taxon>Toxicofera</taxon>
        <taxon>Iguania</taxon>
        <taxon>Phrynosomatidae</taxon>
        <taxon>Phrynosomatinae</taxon>
        <taxon>Phrynosoma</taxon>
    </lineage>
</organism>
<feature type="region of interest" description="Disordered" evidence="1">
    <location>
        <begin position="16"/>
        <end position="49"/>
    </location>
</feature>
<reference evidence="2 3" key="1">
    <citation type="journal article" date="2022" name="Gigascience">
        <title>A chromosome-level genome assembly and annotation of the desert horned lizard, Phrynosoma platyrhinos, provides insight into chromosomal rearrangements among reptiles.</title>
        <authorList>
            <person name="Koochekian N."/>
            <person name="Ascanio A."/>
            <person name="Farleigh K."/>
            <person name="Card D.C."/>
            <person name="Schield D.R."/>
            <person name="Castoe T.A."/>
            <person name="Jezkova T."/>
        </authorList>
    </citation>
    <scope>NUCLEOTIDE SEQUENCE [LARGE SCALE GENOMIC DNA]</scope>
    <source>
        <strain evidence="2">NK-2021</strain>
    </source>
</reference>
<protein>
    <submittedName>
        <fullName evidence="2">Uncharacterized protein</fullName>
    </submittedName>
</protein>
<name>A0ABQ7TKR6_PHRPL</name>
<evidence type="ECO:0000313" key="2">
    <source>
        <dbReference type="EMBL" id="KAH0630238.1"/>
    </source>
</evidence>
<comment type="caution">
    <text evidence="2">The sequence shown here is derived from an EMBL/GenBank/DDBJ whole genome shotgun (WGS) entry which is preliminary data.</text>
</comment>
<evidence type="ECO:0000313" key="3">
    <source>
        <dbReference type="Proteomes" id="UP000826234"/>
    </source>
</evidence>
<gene>
    <name evidence="2" type="ORF">JD844_013017</name>
</gene>
<proteinExistence type="predicted"/>
<accession>A0ABQ7TKR6</accession>
<feature type="compositionally biased region" description="Basic and acidic residues" evidence="1">
    <location>
        <begin position="16"/>
        <end position="37"/>
    </location>
</feature>
<evidence type="ECO:0000256" key="1">
    <source>
        <dbReference type="SAM" id="MobiDB-lite"/>
    </source>
</evidence>
<dbReference type="EMBL" id="JAIPUX010000439">
    <property type="protein sequence ID" value="KAH0630238.1"/>
    <property type="molecule type" value="Genomic_DNA"/>
</dbReference>
<sequence>MKVAKSVEHYAETALDETKLLKSVHNTDPDDPNRERLQPPNEGIPGKTEDISLVSEQTILMEEIEKCLTEINCNEMVQMTAFSDSINQVSVSIEEDLYNAYDYGGPSQEQEEDDTVLMTKVMVAQRIE</sequence>